<comment type="caution">
    <text evidence="2">The sequence shown here is derived from an EMBL/GenBank/DDBJ whole genome shotgun (WGS) entry which is preliminary data.</text>
</comment>
<evidence type="ECO:0000256" key="1">
    <source>
        <dbReference type="SAM" id="MobiDB-lite"/>
    </source>
</evidence>
<feature type="non-terminal residue" evidence="2">
    <location>
        <position position="1"/>
    </location>
</feature>
<feature type="region of interest" description="Disordered" evidence="1">
    <location>
        <begin position="77"/>
        <end position="187"/>
    </location>
</feature>
<feature type="compositionally biased region" description="Low complexity" evidence="1">
    <location>
        <begin position="158"/>
        <end position="167"/>
    </location>
</feature>
<proteinExistence type="predicted"/>
<reference evidence="2 3" key="1">
    <citation type="journal article" date="2018" name="Evol. Lett.">
        <title>Horizontal gene cluster transfer increased hallucinogenic mushroom diversity.</title>
        <authorList>
            <person name="Reynolds H.T."/>
            <person name="Vijayakumar V."/>
            <person name="Gluck-Thaler E."/>
            <person name="Korotkin H.B."/>
            <person name="Matheny P.B."/>
            <person name="Slot J.C."/>
        </authorList>
    </citation>
    <scope>NUCLEOTIDE SEQUENCE [LARGE SCALE GENOMIC DNA]</scope>
    <source>
        <strain evidence="2 3">2631</strain>
    </source>
</reference>
<sequence>FTLALYCLCGDLPAQEEFYRICTQALLRCFNLKFDRPTPDTIPSISISSSLNLILLPSHRHQEWKAMKTTLEYVTNPESKRRISDKPITSSDDREEDTDTNYSKAEESQSSEQDAKEEGEIADSRQDNKDYFDTNPTPTLPPISSPTHPPSILPTPSPSLSSITSSTHKTKFLLPKRESSDSSSESEDSYSIKHHVAKCSHCHTLPIAEMSPLAEVKVTKLKDCPMFTAGKITPLILHTWTNACKWFLKHSSKEPEDIVSFVADAMLKPCIQAWYQSSIVQVAS</sequence>
<name>A0A409X5H4_PSICY</name>
<dbReference type="Proteomes" id="UP000283269">
    <property type="component" value="Unassembled WGS sequence"/>
</dbReference>
<accession>A0A409X5H4</accession>
<protein>
    <submittedName>
        <fullName evidence="2">Uncharacterized protein</fullName>
    </submittedName>
</protein>
<feature type="compositionally biased region" description="Basic and acidic residues" evidence="1">
    <location>
        <begin position="113"/>
        <end position="132"/>
    </location>
</feature>
<feature type="compositionally biased region" description="Pro residues" evidence="1">
    <location>
        <begin position="138"/>
        <end position="157"/>
    </location>
</feature>
<keyword evidence="3" id="KW-1185">Reference proteome</keyword>
<dbReference type="InParanoid" id="A0A409X5H4"/>
<organism evidence="2 3">
    <name type="scientific">Psilocybe cyanescens</name>
    <dbReference type="NCBI Taxonomy" id="93625"/>
    <lineage>
        <taxon>Eukaryota</taxon>
        <taxon>Fungi</taxon>
        <taxon>Dikarya</taxon>
        <taxon>Basidiomycota</taxon>
        <taxon>Agaricomycotina</taxon>
        <taxon>Agaricomycetes</taxon>
        <taxon>Agaricomycetidae</taxon>
        <taxon>Agaricales</taxon>
        <taxon>Agaricineae</taxon>
        <taxon>Strophariaceae</taxon>
        <taxon>Psilocybe</taxon>
    </lineage>
</organism>
<gene>
    <name evidence="2" type="ORF">CVT25_001371</name>
</gene>
<dbReference type="OrthoDB" id="2369050at2759"/>
<dbReference type="EMBL" id="NHYD01002575">
    <property type="protein sequence ID" value="PPQ86029.1"/>
    <property type="molecule type" value="Genomic_DNA"/>
</dbReference>
<dbReference type="AlphaFoldDB" id="A0A409X5H4"/>
<evidence type="ECO:0000313" key="2">
    <source>
        <dbReference type="EMBL" id="PPQ86029.1"/>
    </source>
</evidence>
<evidence type="ECO:0000313" key="3">
    <source>
        <dbReference type="Proteomes" id="UP000283269"/>
    </source>
</evidence>